<dbReference type="SUPFAM" id="SSF161070">
    <property type="entry name" value="SNF-like"/>
    <property type="match status" value="1"/>
</dbReference>
<keyword evidence="5 8" id="KW-1133">Transmembrane helix</keyword>
<feature type="transmembrane region" description="Helical" evidence="8">
    <location>
        <begin position="143"/>
        <end position="170"/>
    </location>
</feature>
<evidence type="ECO:0000256" key="7">
    <source>
        <dbReference type="ARBA" id="ARBA00023180"/>
    </source>
</evidence>
<evidence type="ECO:0000313" key="9">
    <source>
        <dbReference type="EMBL" id="KAJ8299474.1"/>
    </source>
</evidence>
<dbReference type="Pfam" id="PF00209">
    <property type="entry name" value="SNF"/>
    <property type="match status" value="1"/>
</dbReference>
<dbReference type="InterPro" id="IPR037272">
    <property type="entry name" value="SNS_sf"/>
</dbReference>
<dbReference type="Proteomes" id="UP001217089">
    <property type="component" value="Unassembled WGS sequence"/>
</dbReference>
<organism evidence="9 10">
    <name type="scientific">Tegillarca granosa</name>
    <name type="common">Malaysian cockle</name>
    <name type="synonym">Anadara granosa</name>
    <dbReference type="NCBI Taxonomy" id="220873"/>
    <lineage>
        <taxon>Eukaryota</taxon>
        <taxon>Metazoa</taxon>
        <taxon>Spiralia</taxon>
        <taxon>Lophotrochozoa</taxon>
        <taxon>Mollusca</taxon>
        <taxon>Bivalvia</taxon>
        <taxon>Autobranchia</taxon>
        <taxon>Pteriomorphia</taxon>
        <taxon>Arcoida</taxon>
        <taxon>Arcoidea</taxon>
        <taxon>Arcidae</taxon>
        <taxon>Tegillarca</taxon>
    </lineage>
</organism>
<feature type="transmembrane region" description="Helical" evidence="8">
    <location>
        <begin position="55"/>
        <end position="72"/>
    </location>
</feature>
<comment type="subcellular location">
    <subcellularLocation>
        <location evidence="1">Membrane</location>
        <topology evidence="1">Multi-pass membrane protein</topology>
    </subcellularLocation>
</comment>
<protein>
    <submittedName>
        <fullName evidence="9">Uncharacterized protein</fullName>
    </submittedName>
</protein>
<accession>A0ABQ9E5C2</accession>
<name>A0ABQ9E5C2_TEGGR</name>
<keyword evidence="10" id="KW-1185">Reference proteome</keyword>
<dbReference type="PANTHER" id="PTHR11616:SF321">
    <property type="entry name" value="SODIUM-DEPENDENT NUTRIENT AMINO ACID TRANSPORTER 1-RELATED"/>
    <property type="match status" value="1"/>
</dbReference>
<dbReference type="InterPro" id="IPR000175">
    <property type="entry name" value="Na/ntran_symport"/>
</dbReference>
<proteinExistence type="inferred from homology"/>
<evidence type="ECO:0000256" key="1">
    <source>
        <dbReference type="ARBA" id="ARBA00004141"/>
    </source>
</evidence>
<comment type="caution">
    <text evidence="9">The sequence shown here is derived from an EMBL/GenBank/DDBJ whole genome shotgun (WGS) entry which is preliminary data.</text>
</comment>
<keyword evidence="7" id="KW-0325">Glycoprotein</keyword>
<comment type="similarity">
    <text evidence="2">Belongs to the sodium:neurotransmitter symporter (SNF) (TC 2.A.22) family.</text>
</comment>
<feature type="transmembrane region" description="Helical" evidence="8">
    <location>
        <begin position="84"/>
        <end position="108"/>
    </location>
</feature>
<keyword evidence="4 8" id="KW-0812">Transmembrane</keyword>
<evidence type="ECO:0000256" key="4">
    <source>
        <dbReference type="ARBA" id="ARBA00022692"/>
    </source>
</evidence>
<dbReference type="PRINTS" id="PR00176">
    <property type="entry name" value="NANEUSMPORT"/>
</dbReference>
<reference evidence="9 10" key="1">
    <citation type="submission" date="2022-12" db="EMBL/GenBank/DDBJ databases">
        <title>Chromosome-level genome of Tegillarca granosa.</title>
        <authorList>
            <person name="Kim J."/>
        </authorList>
    </citation>
    <scope>NUCLEOTIDE SEQUENCE [LARGE SCALE GENOMIC DNA]</scope>
    <source>
        <strain evidence="9">Teg-2019</strain>
        <tissue evidence="9">Adductor muscle</tissue>
    </source>
</reference>
<evidence type="ECO:0000256" key="8">
    <source>
        <dbReference type="SAM" id="Phobius"/>
    </source>
</evidence>
<dbReference type="EMBL" id="JARBDR010000921">
    <property type="protein sequence ID" value="KAJ8299474.1"/>
    <property type="molecule type" value="Genomic_DNA"/>
</dbReference>
<keyword evidence="6 8" id="KW-0472">Membrane</keyword>
<feature type="transmembrane region" description="Helical" evidence="8">
    <location>
        <begin position="12"/>
        <end position="35"/>
    </location>
</feature>
<evidence type="ECO:0000256" key="6">
    <source>
        <dbReference type="ARBA" id="ARBA00023136"/>
    </source>
</evidence>
<gene>
    <name evidence="9" type="ORF">KUTeg_023534</name>
</gene>
<feature type="transmembrane region" description="Helical" evidence="8">
    <location>
        <begin position="114"/>
        <end position="131"/>
    </location>
</feature>
<dbReference type="PANTHER" id="PTHR11616">
    <property type="entry name" value="SODIUM/CHLORIDE DEPENDENT TRANSPORTER"/>
    <property type="match status" value="1"/>
</dbReference>
<dbReference type="PROSITE" id="PS50267">
    <property type="entry name" value="NA_NEUROTRAN_SYMP_3"/>
    <property type="match status" value="1"/>
</dbReference>
<feature type="transmembrane region" description="Helical" evidence="8">
    <location>
        <begin position="182"/>
        <end position="208"/>
    </location>
</feature>
<evidence type="ECO:0000256" key="3">
    <source>
        <dbReference type="ARBA" id="ARBA00022448"/>
    </source>
</evidence>
<keyword evidence="3" id="KW-0813">Transport</keyword>
<evidence type="ECO:0000256" key="2">
    <source>
        <dbReference type="ARBA" id="ARBA00006459"/>
    </source>
</evidence>
<evidence type="ECO:0000256" key="5">
    <source>
        <dbReference type="ARBA" id="ARBA00022989"/>
    </source>
</evidence>
<sequence>MVAYFTATFPYIMLIIFFFRGVTLPGAAQGLAYYFMPDFGRLADPRVWNDAATQIFYSLGVCSGGPIALASFNRFNNNMYRDALLVSITNCCTSVFAGMVIFSILGFMAYEKGVGVQDVATGGPGLVFVVYPEAISRMPVAPLWSTLFFLMLAVLGFGSQFVLVFNMIMYKEPSLDGVYYPAWALSLGWMMVTAPLMIIFVWFLYLFCIKGGYEVRYI</sequence>
<evidence type="ECO:0000313" key="10">
    <source>
        <dbReference type="Proteomes" id="UP001217089"/>
    </source>
</evidence>